<name>A0A819ZKS0_9BILA</name>
<dbReference type="InterPro" id="IPR018289">
    <property type="entry name" value="MULE_transposase_dom"/>
</dbReference>
<evidence type="ECO:0000313" key="3">
    <source>
        <dbReference type="Proteomes" id="UP000663851"/>
    </source>
</evidence>
<organism evidence="2 3">
    <name type="scientific">Rotaria socialis</name>
    <dbReference type="NCBI Taxonomy" id="392032"/>
    <lineage>
        <taxon>Eukaryota</taxon>
        <taxon>Metazoa</taxon>
        <taxon>Spiralia</taxon>
        <taxon>Gnathifera</taxon>
        <taxon>Rotifera</taxon>
        <taxon>Eurotatoria</taxon>
        <taxon>Bdelloidea</taxon>
        <taxon>Philodinida</taxon>
        <taxon>Philodinidae</taxon>
        <taxon>Rotaria</taxon>
    </lineage>
</organism>
<reference evidence="2" key="1">
    <citation type="submission" date="2021-02" db="EMBL/GenBank/DDBJ databases">
        <authorList>
            <person name="Nowell W R."/>
        </authorList>
    </citation>
    <scope>NUCLEOTIDE SEQUENCE</scope>
</reference>
<dbReference type="EMBL" id="CAJOBO010000248">
    <property type="protein sequence ID" value="CAF4174039.1"/>
    <property type="molecule type" value="Genomic_DNA"/>
</dbReference>
<dbReference type="Gene3D" id="2.20.25.240">
    <property type="match status" value="1"/>
</dbReference>
<dbReference type="Proteomes" id="UP000663851">
    <property type="component" value="Unassembled WGS sequence"/>
</dbReference>
<feature type="domain" description="MULE transposase" evidence="1">
    <location>
        <begin position="189"/>
        <end position="283"/>
    </location>
</feature>
<proteinExistence type="predicted"/>
<dbReference type="AlphaFoldDB" id="A0A819ZKS0"/>
<sequence>MDMYFTTTNRNALVLNYKGFQYTLKREHKDNNEWRCRTRPCTTSLSLSRDSKSIIREPDVHTCIPHSSEEFIVDATVARMKKRAAQETLPIPQIYSQEIVKIRIDNPTLDTGSFFPLLDSIDASLYRRRAKNYPKLPTNVEDFVLPDGWKLGLHGEPFLLVDETYGKNRLLMFASDWSIRFLSSCSQWHSDGTFKCRPLLFEQVYILFGFNNFMIPCVYCLTTKKDENVYVKILQHLLTIASQKGVILNPTRITCDFELATINAFRAIFNAVHISGCFFHYAQSLWRKVQELGLTRLVNPSNARRSSKFSNEARKNAKDWFMAAIGLALIPPNLVEKTWIEAMDEKTPTHRSSVKFNDYMVSTYVDITSSRYPMELWNVNDALRKNLPRTNNHVEGYNGRLGSLFPVHPHLFRFIERLRDEHVYQYHLAEQPTDILQSTCQGVTGKGKRVACKHVPALYFALLDYDENKLYEAFTDRLQQWHQPTHTIKKKKPSRMIPIVGSYRIRVGILSDMVWVSLNRRNPIGILVWDLQSEPQCWNLIGSSVGISRNPTYAFDPCVLLAPYACSLEDKPKYLKFLESDVHIHEATITLRQLLIKYNQRSTVVASILLA</sequence>
<evidence type="ECO:0000259" key="1">
    <source>
        <dbReference type="Pfam" id="PF10551"/>
    </source>
</evidence>
<evidence type="ECO:0000313" key="2">
    <source>
        <dbReference type="EMBL" id="CAF4174039.1"/>
    </source>
</evidence>
<accession>A0A819ZKS0</accession>
<dbReference type="Pfam" id="PF10551">
    <property type="entry name" value="MULE"/>
    <property type="match status" value="1"/>
</dbReference>
<protein>
    <recommendedName>
        <fullName evidence="1">MULE transposase domain-containing protein</fullName>
    </recommendedName>
</protein>
<gene>
    <name evidence="2" type="ORF">HFQ381_LOCUS5794</name>
</gene>
<comment type="caution">
    <text evidence="2">The sequence shown here is derived from an EMBL/GenBank/DDBJ whole genome shotgun (WGS) entry which is preliminary data.</text>
</comment>